<dbReference type="KEGG" id="scy:SCATT_25530"/>
<accession>F8K149</accession>
<sequence length="236" mass="25181">MTTTVAPENTSGALPPIRFTVPTGFHSLPIAATEEERDELAAQFVRELYPNGDEALWTPAAPYYAAVGELMESAGLEYSAIGLFSSEEGVAQCSFSVLAFPSDHTDPEVAANGIQVVLANDPLNQVQWVDLPSGPAVACLTAHQMPLAPEMTADGQETHLTSGQIQVFVPFPTGPFTAVFTLNTPMLKYWDEFCTMMFATVGSISFEPEPEDDTEQPGPGPAGAEPVGTLQNSGWK</sequence>
<dbReference type="EMBL" id="CP003219">
    <property type="protein sequence ID" value="AEW94924.1"/>
    <property type="molecule type" value="Genomic_DNA"/>
</dbReference>
<dbReference type="KEGG" id="sct:SCAT_2563"/>
<evidence type="ECO:0000313" key="3">
    <source>
        <dbReference type="Proteomes" id="UP000007842"/>
    </source>
</evidence>
<feature type="region of interest" description="Disordered" evidence="1">
    <location>
        <begin position="206"/>
        <end position="236"/>
    </location>
</feature>
<evidence type="ECO:0000313" key="2">
    <source>
        <dbReference type="EMBL" id="AEW94924.1"/>
    </source>
</evidence>
<keyword evidence="3" id="KW-1185">Reference proteome</keyword>
<dbReference type="RefSeq" id="WP_014143306.1">
    <property type="nucleotide sequence ID" value="NC_016111.1"/>
</dbReference>
<proteinExistence type="predicted"/>
<accession>G8WWN7</accession>
<dbReference type="PATRIC" id="fig|1003195.11.peg.4065"/>
<dbReference type="HOGENOM" id="CLU_099053_0_0_11"/>
<reference evidence="3" key="1">
    <citation type="submission" date="2011-12" db="EMBL/GenBank/DDBJ databases">
        <title>Complete genome sequence of Streptomyces cattleya strain DSM 46488.</title>
        <authorList>
            <person name="Ou H.-Y."/>
            <person name="Li P."/>
            <person name="Zhao C."/>
            <person name="O'Hagan D."/>
            <person name="Deng Z."/>
        </authorList>
    </citation>
    <scope>NUCLEOTIDE SEQUENCE [LARGE SCALE GENOMIC DNA]</scope>
    <source>
        <strain evidence="3">ATCC 35852 / DSM 46488 / JCM 4925 / NBRC 14057 / NRRL 8057</strain>
    </source>
</reference>
<dbReference type="AlphaFoldDB" id="F8K149"/>
<dbReference type="Proteomes" id="UP000007842">
    <property type="component" value="Chromosome"/>
</dbReference>
<organism evidence="2 3">
    <name type="scientific">Streptantibioticus cattleyicolor (strain ATCC 35852 / DSM 46488 / JCM 4925 / NBRC 14057 / NRRL 8057)</name>
    <name type="common">Streptomyces cattleya</name>
    <dbReference type="NCBI Taxonomy" id="1003195"/>
    <lineage>
        <taxon>Bacteria</taxon>
        <taxon>Bacillati</taxon>
        <taxon>Actinomycetota</taxon>
        <taxon>Actinomycetes</taxon>
        <taxon>Kitasatosporales</taxon>
        <taxon>Streptomycetaceae</taxon>
        <taxon>Streptantibioticus</taxon>
    </lineage>
</organism>
<evidence type="ECO:0000256" key="1">
    <source>
        <dbReference type="SAM" id="MobiDB-lite"/>
    </source>
</evidence>
<gene>
    <name evidence="2" type="ordered locus">SCATT_25530</name>
</gene>
<name>F8K149_STREN</name>
<dbReference type="OrthoDB" id="4142474at2"/>
<protein>
    <submittedName>
        <fullName evidence="2">Uncharacterized protein</fullName>
    </submittedName>
</protein>
<dbReference type="STRING" id="1003195.SCATT_25530"/>
<dbReference type="eggNOG" id="ENOG5031H8G">
    <property type="taxonomic scope" value="Bacteria"/>
</dbReference>